<keyword evidence="1" id="KW-0479">Metal-binding</keyword>
<comment type="similarity">
    <text evidence="4">Belongs to the cyclic nucleotide phosphodiesterase class-III family.</text>
</comment>
<evidence type="ECO:0000256" key="1">
    <source>
        <dbReference type="ARBA" id="ARBA00022723"/>
    </source>
</evidence>
<proteinExistence type="inferred from homology"/>
<comment type="caution">
    <text evidence="6">The sequence shown here is derived from an EMBL/GenBank/DDBJ whole genome shotgun (WGS) entry which is preliminary data.</text>
</comment>
<reference evidence="6 7" key="1">
    <citation type="submission" date="2018-04" db="EMBL/GenBank/DDBJ databases">
        <title>Paenibacillus taichungensis Genome sequencing and assembly.</title>
        <authorList>
            <person name="Xu J."/>
            <person name="Rensing C."/>
            <person name="Mazhar H.S."/>
        </authorList>
    </citation>
    <scope>NUCLEOTIDE SEQUENCE [LARGE SCALE GENOMIC DNA]</scope>
    <source>
        <strain evidence="6 7">NC1</strain>
    </source>
</reference>
<dbReference type="SUPFAM" id="SSF56300">
    <property type="entry name" value="Metallo-dependent phosphatases"/>
    <property type="match status" value="1"/>
</dbReference>
<evidence type="ECO:0000256" key="3">
    <source>
        <dbReference type="ARBA" id="ARBA00023004"/>
    </source>
</evidence>
<sequence>MMIMRLMVMGDLHYSSELIEADDQMIEAREDFYTDYLSEFLAFSADYHLSIGDLTHAGELSEFDFIMSKVKSELLQGEFLYALGNHDTHTCSKADLQARTGQYRYLAIEEEEAVLLVLDTAREDPDHWGGMIDEEQLNWLREQMNRYGHKPLLVFAHHPVYATTARSTEPMMSIDAALDIWSILNEHQGPGIFFNGHNHVQSVFQRDHWHFVQLAAVPDIPAVLLVNLQEQQLSINTILLKGTPYQELANIFVKGMYDYEPHPDAKGDGHSAELLVSLSFQKKGMTP</sequence>
<dbReference type="InterPro" id="IPR029052">
    <property type="entry name" value="Metallo-depent_PP-like"/>
</dbReference>
<dbReference type="InterPro" id="IPR004843">
    <property type="entry name" value="Calcineurin-like_PHP"/>
</dbReference>
<evidence type="ECO:0000313" key="7">
    <source>
        <dbReference type="Proteomes" id="UP000250642"/>
    </source>
</evidence>
<accession>A0A329QFZ9</accession>
<dbReference type="AlphaFoldDB" id="A0A329QFZ9"/>
<organism evidence="6 7">
    <name type="scientific">Paenibacillus taichungensis</name>
    <dbReference type="NCBI Taxonomy" id="484184"/>
    <lineage>
        <taxon>Bacteria</taxon>
        <taxon>Bacillati</taxon>
        <taxon>Bacillota</taxon>
        <taxon>Bacilli</taxon>
        <taxon>Bacillales</taxon>
        <taxon>Paenibacillaceae</taxon>
        <taxon>Paenibacillus</taxon>
    </lineage>
</organism>
<dbReference type="PANTHER" id="PTHR42988">
    <property type="entry name" value="PHOSPHOHYDROLASE"/>
    <property type="match status" value="1"/>
</dbReference>
<dbReference type="Pfam" id="PF00149">
    <property type="entry name" value="Metallophos"/>
    <property type="match status" value="1"/>
</dbReference>
<evidence type="ECO:0000256" key="2">
    <source>
        <dbReference type="ARBA" id="ARBA00022801"/>
    </source>
</evidence>
<dbReference type="GO" id="GO:0046872">
    <property type="term" value="F:metal ion binding"/>
    <property type="evidence" value="ECO:0007669"/>
    <property type="project" value="UniProtKB-KW"/>
</dbReference>
<keyword evidence="2" id="KW-0378">Hydrolase</keyword>
<dbReference type="PANTHER" id="PTHR42988:SF2">
    <property type="entry name" value="CYCLIC NUCLEOTIDE PHOSPHODIESTERASE CBUA0032-RELATED"/>
    <property type="match status" value="1"/>
</dbReference>
<evidence type="ECO:0000256" key="4">
    <source>
        <dbReference type="ARBA" id="ARBA00025742"/>
    </source>
</evidence>
<dbReference type="GO" id="GO:0016787">
    <property type="term" value="F:hydrolase activity"/>
    <property type="evidence" value="ECO:0007669"/>
    <property type="project" value="UniProtKB-KW"/>
</dbReference>
<protein>
    <submittedName>
        <fullName evidence="6">Metallophosphoesterase</fullName>
    </submittedName>
</protein>
<dbReference type="InterPro" id="IPR050884">
    <property type="entry name" value="CNP_phosphodiesterase-III"/>
</dbReference>
<keyword evidence="3" id="KW-0408">Iron</keyword>
<gene>
    <name evidence="6" type="ORF">DC345_25810</name>
</gene>
<dbReference type="Gene3D" id="3.60.21.10">
    <property type="match status" value="1"/>
</dbReference>
<evidence type="ECO:0000259" key="5">
    <source>
        <dbReference type="Pfam" id="PF00149"/>
    </source>
</evidence>
<evidence type="ECO:0000313" key="6">
    <source>
        <dbReference type="EMBL" id="RAW11363.1"/>
    </source>
</evidence>
<dbReference type="EMBL" id="QEVW01000019">
    <property type="protein sequence ID" value="RAW11363.1"/>
    <property type="molecule type" value="Genomic_DNA"/>
</dbReference>
<dbReference type="Proteomes" id="UP000250642">
    <property type="component" value="Unassembled WGS sequence"/>
</dbReference>
<name>A0A329QFZ9_9BACL</name>
<feature type="domain" description="Calcineurin-like phosphoesterase" evidence="5">
    <location>
        <begin position="4"/>
        <end position="200"/>
    </location>
</feature>